<gene>
    <name evidence="2" type="ORF">GBK04_27600</name>
</gene>
<keyword evidence="1" id="KW-1133">Transmembrane helix</keyword>
<sequence>MKPYPYSLTELIQDDDFIAWVLHPDVARDAHWNQYLLDYPEKKQMVEDAKGYVILLAEDTGRHRPSPDQSTKMWGAVEQYVVEEHKREKKGKLFLSRLNLFLVWLTLLLMISILGYWYYTRYHIPDPQLVIGR</sequence>
<accession>A0A7C9BGI2</accession>
<keyword evidence="3" id="KW-1185">Reference proteome</keyword>
<feature type="transmembrane region" description="Helical" evidence="1">
    <location>
        <begin position="98"/>
        <end position="119"/>
    </location>
</feature>
<organism evidence="2 3">
    <name type="scientific">Salmonirosea aquatica</name>
    <dbReference type="NCBI Taxonomy" id="2654236"/>
    <lineage>
        <taxon>Bacteria</taxon>
        <taxon>Pseudomonadati</taxon>
        <taxon>Bacteroidota</taxon>
        <taxon>Cytophagia</taxon>
        <taxon>Cytophagales</taxon>
        <taxon>Spirosomataceae</taxon>
        <taxon>Salmonirosea</taxon>
    </lineage>
</organism>
<evidence type="ECO:0000256" key="1">
    <source>
        <dbReference type="SAM" id="Phobius"/>
    </source>
</evidence>
<name>A0A7C9BGI2_9BACT</name>
<comment type="caution">
    <text evidence="2">The sequence shown here is derived from an EMBL/GenBank/DDBJ whole genome shotgun (WGS) entry which is preliminary data.</text>
</comment>
<dbReference type="RefSeq" id="WP_152765393.1">
    <property type="nucleotide sequence ID" value="NZ_WHLY01000002.1"/>
</dbReference>
<protein>
    <submittedName>
        <fullName evidence="2">Uncharacterized protein</fullName>
    </submittedName>
</protein>
<keyword evidence="1" id="KW-0812">Transmembrane</keyword>
<proteinExistence type="predicted"/>
<reference evidence="2 3" key="1">
    <citation type="submission" date="2019-10" db="EMBL/GenBank/DDBJ databases">
        <title>Draft Genome Sequence of Cytophagaceae sp. SJW1-29.</title>
        <authorList>
            <person name="Choi A."/>
        </authorList>
    </citation>
    <scope>NUCLEOTIDE SEQUENCE [LARGE SCALE GENOMIC DNA]</scope>
    <source>
        <strain evidence="2 3">SJW1-29</strain>
    </source>
</reference>
<dbReference type="AlphaFoldDB" id="A0A7C9BGI2"/>
<evidence type="ECO:0000313" key="2">
    <source>
        <dbReference type="EMBL" id="MPR36998.1"/>
    </source>
</evidence>
<dbReference type="EMBL" id="WHLY01000002">
    <property type="protein sequence ID" value="MPR36998.1"/>
    <property type="molecule type" value="Genomic_DNA"/>
</dbReference>
<keyword evidence="1" id="KW-0472">Membrane</keyword>
<dbReference type="Proteomes" id="UP000479293">
    <property type="component" value="Unassembled WGS sequence"/>
</dbReference>
<evidence type="ECO:0000313" key="3">
    <source>
        <dbReference type="Proteomes" id="UP000479293"/>
    </source>
</evidence>